<reference evidence="9" key="1">
    <citation type="submission" date="2009-01" db="EMBL/GenBank/DDBJ databases">
        <title>Complete sequence of chromosome Cyanothece sp. PCC 7425.</title>
        <authorList>
            <consortium name="US DOE Joint Genome Institute"/>
            <person name="Lucas S."/>
            <person name="Copeland A."/>
            <person name="Lapidus A."/>
            <person name="Glavina del Rio T."/>
            <person name="Dalin E."/>
            <person name="Tice H."/>
            <person name="Bruce D."/>
            <person name="Goodwin L."/>
            <person name="Pitluck S."/>
            <person name="Sims D."/>
            <person name="Meineke L."/>
            <person name="Brettin T."/>
            <person name="Detter J.C."/>
            <person name="Han C."/>
            <person name="Larimer F."/>
            <person name="Land M."/>
            <person name="Hauser L."/>
            <person name="Kyrpides N."/>
            <person name="Ovchinnikova G."/>
            <person name="Liberton M."/>
            <person name="Stoeckel J."/>
            <person name="Banerjee A."/>
            <person name="Singh A."/>
            <person name="Page L."/>
            <person name="Sato H."/>
            <person name="Zhao L."/>
            <person name="Sherman L."/>
            <person name="Pakrasi H."/>
            <person name="Richardson P."/>
        </authorList>
    </citation>
    <scope>NUCLEOTIDE SEQUENCE</scope>
    <source>
        <strain evidence="9">PCC 7425</strain>
    </source>
</reference>
<feature type="transmembrane region" description="Helical" evidence="8">
    <location>
        <begin position="6"/>
        <end position="22"/>
    </location>
</feature>
<dbReference type="STRING" id="395961.Cyan7425_0821"/>
<feature type="transmembrane region" description="Helical" evidence="8">
    <location>
        <begin position="78"/>
        <end position="97"/>
    </location>
</feature>
<keyword evidence="7" id="KW-0012">Acyltransferase</keyword>
<dbReference type="GO" id="GO:0042121">
    <property type="term" value="P:alginic acid biosynthetic process"/>
    <property type="evidence" value="ECO:0007669"/>
    <property type="project" value="InterPro"/>
</dbReference>
<feature type="transmembrane region" description="Helical" evidence="8">
    <location>
        <begin position="27"/>
        <end position="43"/>
    </location>
</feature>
<evidence type="ECO:0000256" key="4">
    <source>
        <dbReference type="ARBA" id="ARBA00022692"/>
    </source>
</evidence>
<keyword evidence="5 8" id="KW-1133">Transmembrane helix</keyword>
<dbReference type="GO" id="GO:0005886">
    <property type="term" value="C:plasma membrane"/>
    <property type="evidence" value="ECO:0007669"/>
    <property type="project" value="UniProtKB-SubCell"/>
</dbReference>
<keyword evidence="4 8" id="KW-0812">Transmembrane</keyword>
<dbReference type="InterPro" id="IPR004299">
    <property type="entry name" value="MBOAT_fam"/>
</dbReference>
<dbReference type="PIRSF" id="PIRSF016636">
    <property type="entry name" value="AlgI_DltB"/>
    <property type="match status" value="1"/>
</dbReference>
<comment type="similarity">
    <text evidence="2 7">Belongs to the membrane-bound acyltransferase family.</text>
</comment>
<organism evidence="9">
    <name type="scientific">Cyanothece sp. (strain PCC 7425 / ATCC 29141)</name>
    <dbReference type="NCBI Taxonomy" id="395961"/>
    <lineage>
        <taxon>Bacteria</taxon>
        <taxon>Bacillati</taxon>
        <taxon>Cyanobacteriota</taxon>
        <taxon>Cyanophyceae</taxon>
        <taxon>Gomontiellales</taxon>
        <taxon>Cyanothecaceae</taxon>
        <taxon>Cyanothece</taxon>
    </lineage>
</organism>
<evidence type="ECO:0000256" key="5">
    <source>
        <dbReference type="ARBA" id="ARBA00022989"/>
    </source>
</evidence>
<dbReference type="InterPro" id="IPR051085">
    <property type="entry name" value="MB_O-acyltransferase"/>
</dbReference>
<feature type="transmembrane region" description="Helical" evidence="8">
    <location>
        <begin position="109"/>
        <end position="132"/>
    </location>
</feature>
<dbReference type="KEGG" id="cyn:Cyan7425_0821"/>
<accession>B8HW29</accession>
<keyword evidence="7 9" id="KW-0808">Transferase</keyword>
<dbReference type="OrthoDB" id="9805788at2"/>
<evidence type="ECO:0000256" key="8">
    <source>
        <dbReference type="SAM" id="Phobius"/>
    </source>
</evidence>
<evidence type="ECO:0000256" key="3">
    <source>
        <dbReference type="ARBA" id="ARBA00022475"/>
    </source>
</evidence>
<dbReference type="InterPro" id="IPR028362">
    <property type="entry name" value="AlgI"/>
</dbReference>
<gene>
    <name evidence="9" type="ordered locus">Cyan7425_0821</name>
</gene>
<dbReference type="Pfam" id="PF03062">
    <property type="entry name" value="MBOAT"/>
    <property type="match status" value="1"/>
</dbReference>
<proteinExistence type="inferred from homology"/>
<protein>
    <submittedName>
        <fullName evidence="9">Membrane bound O-acyl transferase MBOAT family protein</fullName>
    </submittedName>
</protein>
<dbReference type="PIRSF" id="PIRSF500217">
    <property type="entry name" value="AlgI"/>
    <property type="match status" value="1"/>
</dbReference>
<sequence>MQFQSFVFLQFFIIFYVLYLLLKRNYHLQNVFILVASYIFYGYWDWRFLGLLCFSTIADYTIARLIDRSSDFKRRRFLLLTSLTVNLSILGFFKYFNFFQANLVRILDLLGIGVDGVTLNIILPVGLSFYTFQGLSYVFDVYTDRMKPAKSLLEYATFVAFFPQLVAGPIERADHMLPQIAARRLIKPEQIDTGLFLILFGYFKKVVVADNLAQIANPIFNNYTQYQGLDILVGILAFTGQIYSDFSAYSDIARGLAKLMGFELMVNFRLPYFAINPSDFWARWHISLSTWLRDYLYIPLGGNRHGNLNTYRNLAITMLLGGLWHGAAWNFVLWGAFHGAILIVYRICDRRQPEPLQPEHRILSYCGVGLQMLIMFVLINLSWLIFRSHSFAQFYYMLTHWSVDLSQSETTFLSQLIFFSLPLVIVEILQALTGDLLILTKLVAWVRVPIYSFFLIWIVIYGVRTSSEFIYFQF</sequence>
<dbReference type="HOGENOM" id="CLU_025255_0_1_3"/>
<name>B8HW29_CYAP4</name>
<evidence type="ECO:0000313" key="9">
    <source>
        <dbReference type="EMBL" id="ACL43207.1"/>
    </source>
</evidence>
<evidence type="ECO:0000256" key="7">
    <source>
        <dbReference type="PIRNR" id="PIRNR016636"/>
    </source>
</evidence>
<evidence type="ECO:0000256" key="2">
    <source>
        <dbReference type="ARBA" id="ARBA00010323"/>
    </source>
</evidence>
<dbReference type="PANTHER" id="PTHR13285">
    <property type="entry name" value="ACYLTRANSFERASE"/>
    <property type="match status" value="1"/>
</dbReference>
<evidence type="ECO:0000256" key="6">
    <source>
        <dbReference type="ARBA" id="ARBA00023136"/>
    </source>
</evidence>
<feature type="transmembrane region" description="Helical" evidence="8">
    <location>
        <begin position="152"/>
        <end position="170"/>
    </location>
</feature>
<feature type="transmembrane region" description="Helical" evidence="8">
    <location>
        <begin position="412"/>
        <end position="432"/>
    </location>
</feature>
<evidence type="ECO:0000256" key="1">
    <source>
        <dbReference type="ARBA" id="ARBA00004651"/>
    </source>
</evidence>
<feature type="transmembrane region" description="Helical" evidence="8">
    <location>
        <begin position="444"/>
        <end position="463"/>
    </location>
</feature>
<dbReference type="GO" id="GO:0016746">
    <property type="term" value="F:acyltransferase activity"/>
    <property type="evidence" value="ECO:0007669"/>
    <property type="project" value="UniProtKB-KW"/>
</dbReference>
<keyword evidence="3 7" id="KW-1003">Cell membrane</keyword>
<dbReference type="EMBL" id="CP001344">
    <property type="protein sequence ID" value="ACL43207.1"/>
    <property type="molecule type" value="Genomic_DNA"/>
</dbReference>
<feature type="transmembrane region" description="Helical" evidence="8">
    <location>
        <begin position="365"/>
        <end position="386"/>
    </location>
</feature>
<feature type="transmembrane region" description="Helical" evidence="8">
    <location>
        <begin position="327"/>
        <end position="345"/>
    </location>
</feature>
<comment type="subcellular location">
    <subcellularLocation>
        <location evidence="1">Cell membrane</location>
        <topology evidence="1">Multi-pass membrane protein</topology>
    </subcellularLocation>
</comment>
<dbReference type="eggNOG" id="COG1696">
    <property type="taxonomic scope" value="Bacteria"/>
</dbReference>
<dbReference type="AlphaFoldDB" id="B8HW29"/>
<keyword evidence="6 7" id="KW-0472">Membrane</keyword>
<dbReference type="PANTHER" id="PTHR13285:SF18">
    <property type="entry name" value="PROTEIN-CYSTEINE N-PALMITOYLTRANSFERASE RASP"/>
    <property type="match status" value="1"/>
</dbReference>
<dbReference type="InterPro" id="IPR024194">
    <property type="entry name" value="Ac/AlaTfrase_AlgI/DltB"/>
</dbReference>